<evidence type="ECO:0000256" key="1">
    <source>
        <dbReference type="SAM" id="MobiDB-lite"/>
    </source>
</evidence>
<reference evidence="2" key="1">
    <citation type="journal article" date="2021" name="Sci. Rep.">
        <title>Diploid genomic architecture of Nitzschia inconspicua, an elite biomass production diatom.</title>
        <authorList>
            <person name="Oliver A."/>
            <person name="Podell S."/>
            <person name="Pinowska A."/>
            <person name="Traller J.C."/>
            <person name="Smith S.R."/>
            <person name="McClure R."/>
            <person name="Beliaev A."/>
            <person name="Bohutskyi P."/>
            <person name="Hill E.A."/>
            <person name="Rabines A."/>
            <person name="Zheng H."/>
            <person name="Allen L.Z."/>
            <person name="Kuo A."/>
            <person name="Grigoriev I.V."/>
            <person name="Allen A.E."/>
            <person name="Hazlebeck D."/>
            <person name="Allen E.E."/>
        </authorList>
    </citation>
    <scope>NUCLEOTIDE SEQUENCE</scope>
    <source>
        <strain evidence="2">Hildebrandi</strain>
    </source>
</reference>
<dbReference type="AlphaFoldDB" id="A0A9K3LAL8"/>
<gene>
    <name evidence="2" type="ORF">IV203_002034</name>
</gene>
<proteinExistence type="predicted"/>
<protein>
    <submittedName>
        <fullName evidence="2">Uncharacterized protein</fullName>
    </submittedName>
</protein>
<reference evidence="2" key="2">
    <citation type="submission" date="2021-04" db="EMBL/GenBank/DDBJ databases">
        <authorList>
            <person name="Podell S."/>
        </authorList>
    </citation>
    <scope>NUCLEOTIDE SEQUENCE</scope>
    <source>
        <strain evidence="2">Hildebrandi</strain>
    </source>
</reference>
<feature type="region of interest" description="Disordered" evidence="1">
    <location>
        <begin position="174"/>
        <end position="220"/>
    </location>
</feature>
<organism evidence="2 3">
    <name type="scientific">Nitzschia inconspicua</name>
    <dbReference type="NCBI Taxonomy" id="303405"/>
    <lineage>
        <taxon>Eukaryota</taxon>
        <taxon>Sar</taxon>
        <taxon>Stramenopiles</taxon>
        <taxon>Ochrophyta</taxon>
        <taxon>Bacillariophyta</taxon>
        <taxon>Bacillariophyceae</taxon>
        <taxon>Bacillariophycidae</taxon>
        <taxon>Bacillariales</taxon>
        <taxon>Bacillariaceae</taxon>
        <taxon>Nitzschia</taxon>
    </lineage>
</organism>
<name>A0A9K3LAL8_9STRA</name>
<evidence type="ECO:0000313" key="2">
    <source>
        <dbReference type="EMBL" id="KAG7357346.1"/>
    </source>
</evidence>
<accession>A0A9K3LAL8</accession>
<keyword evidence="3" id="KW-1185">Reference proteome</keyword>
<comment type="caution">
    <text evidence="2">The sequence shown here is derived from an EMBL/GenBank/DDBJ whole genome shotgun (WGS) entry which is preliminary data.</text>
</comment>
<feature type="compositionally biased region" description="Polar residues" evidence="1">
    <location>
        <begin position="204"/>
        <end position="213"/>
    </location>
</feature>
<sequence length="270" mass="30561">MATKTGDLPLSQQLYEAYQASLRQRMKEDELAVATGNNYNSREGNNNDKVVMPIGTGLERSSSHTLSEKPPVRNKALYYSKKEEGKQKRVSSLYQLNCCSLEAWNHIGDLANDIGHSVIVRQAEIVNELARRDNRLQEEQDFSDQCTEKEELPSRHTKRKYDDMVNIVDYAKHEDSNSAVVSSSSEKEEDSSHTGSGDEETIGGCSSMSSNSADGDRIFPQNDDSAALDLQIERMMRMTTYIAEMDRIHRLFRLEMEGFAEFSGDFLSEY</sequence>
<dbReference type="Proteomes" id="UP000693970">
    <property type="component" value="Unassembled WGS sequence"/>
</dbReference>
<dbReference type="EMBL" id="JAGRRH010000015">
    <property type="protein sequence ID" value="KAG7357346.1"/>
    <property type="molecule type" value="Genomic_DNA"/>
</dbReference>
<feature type="region of interest" description="Disordered" evidence="1">
    <location>
        <begin position="138"/>
        <end position="158"/>
    </location>
</feature>
<evidence type="ECO:0000313" key="3">
    <source>
        <dbReference type="Proteomes" id="UP000693970"/>
    </source>
</evidence>